<sequence length="159" mass="17819">MKPISITGTACKEAIRNAVCLNFIFHYIISLLRNALPVNKIGARLPFTITNNKHKFHSSPKQNLYKFNIFIISDDWITISETMGHNRKDAGIFFPVDFRSVPKARAVTVACQPEIMPRLCFKAGKVYVTSRGDKHKIMTVPHNAAAVFSGQIIDVVMSV</sequence>
<proteinExistence type="predicted"/>
<organism evidence="1">
    <name type="scientific">Caudovirales sp. ctCVG11</name>
    <dbReference type="NCBI Taxonomy" id="2825759"/>
    <lineage>
        <taxon>Viruses</taxon>
        <taxon>Duplodnaviria</taxon>
        <taxon>Heunggongvirae</taxon>
        <taxon>Uroviricota</taxon>
        <taxon>Caudoviricetes</taxon>
    </lineage>
</organism>
<name>A0A8S5UAK1_9CAUD</name>
<protein>
    <submittedName>
        <fullName evidence="1">Uncharacterized protein</fullName>
    </submittedName>
</protein>
<accession>A0A8S5UAK1</accession>
<reference evidence="1" key="1">
    <citation type="journal article" date="2021" name="Proc. Natl. Acad. Sci. U.S.A.">
        <title>A Catalog of Tens of Thousands of Viruses from Human Metagenomes Reveals Hidden Associations with Chronic Diseases.</title>
        <authorList>
            <person name="Tisza M.J."/>
            <person name="Buck C.B."/>
        </authorList>
    </citation>
    <scope>NUCLEOTIDE SEQUENCE</scope>
    <source>
        <strain evidence="1">CtCVG11</strain>
    </source>
</reference>
<evidence type="ECO:0000313" key="1">
    <source>
        <dbReference type="EMBL" id="DAF91496.1"/>
    </source>
</evidence>
<dbReference type="EMBL" id="BK016055">
    <property type="protein sequence ID" value="DAF91496.1"/>
    <property type="molecule type" value="Genomic_DNA"/>
</dbReference>